<proteinExistence type="predicted"/>
<sequence length="44" mass="4846">MPYEEKNGYGILLNDGDTLPVIPDVDYDIPTETGGTESFGDQIR</sequence>
<dbReference type="EMBL" id="JGDB01000168">
    <property type="protein sequence ID" value="EXY90500.1"/>
    <property type="molecule type" value="Genomic_DNA"/>
</dbReference>
<dbReference type="Proteomes" id="UP000020773">
    <property type="component" value="Unassembled WGS sequence"/>
</dbReference>
<evidence type="ECO:0000313" key="1">
    <source>
        <dbReference type="EMBL" id="EXY90500.1"/>
    </source>
</evidence>
<evidence type="ECO:0000313" key="2">
    <source>
        <dbReference type="Proteomes" id="UP000020773"/>
    </source>
</evidence>
<comment type="caution">
    <text evidence="1">The sequence shown here is derived from an EMBL/GenBank/DDBJ whole genome shotgun (WGS) entry which is preliminary data.</text>
</comment>
<dbReference type="RefSeq" id="WP_256444590.1">
    <property type="nucleotide sequence ID" value="NZ_JGDB01000168.1"/>
</dbReference>
<organism evidence="1 2">
    <name type="scientific">Bacteroides fragilis str. 3998T(B)3</name>
    <dbReference type="NCBI Taxonomy" id="1339316"/>
    <lineage>
        <taxon>Bacteria</taxon>
        <taxon>Pseudomonadati</taxon>
        <taxon>Bacteroidota</taxon>
        <taxon>Bacteroidia</taxon>
        <taxon>Bacteroidales</taxon>
        <taxon>Bacteroidaceae</taxon>
        <taxon>Bacteroides</taxon>
    </lineage>
</organism>
<accession>A0A015XCV8</accession>
<dbReference type="PATRIC" id="fig|1339316.3.peg.2708"/>
<name>A0A015XCV8_BACFG</name>
<dbReference type="AlphaFoldDB" id="A0A015XCV8"/>
<gene>
    <name evidence="1" type="ORF">M125_2831</name>
</gene>
<reference evidence="1 2" key="1">
    <citation type="submission" date="2014-02" db="EMBL/GenBank/DDBJ databases">
        <authorList>
            <person name="Sears C."/>
            <person name="Carroll K."/>
            <person name="Sack B.R."/>
            <person name="Qadri F."/>
            <person name="Myers L.L."/>
            <person name="Chung G.-T."/>
            <person name="Escheverria P."/>
            <person name="Fraser C.M."/>
            <person name="Sadzewicz L."/>
            <person name="Shefchek K.A."/>
            <person name="Tallon L."/>
            <person name="Das S.P."/>
            <person name="Daugherty S."/>
            <person name="Mongodin E.F."/>
        </authorList>
    </citation>
    <scope>NUCLEOTIDE SEQUENCE [LARGE SCALE GENOMIC DNA]</scope>
    <source>
        <strain evidence="2">3998T(B)3</strain>
    </source>
</reference>
<protein>
    <submittedName>
        <fullName evidence="1">Uncharacterized protein</fullName>
    </submittedName>
</protein>